<evidence type="ECO:0000313" key="8">
    <source>
        <dbReference type="Proteomes" id="UP000191039"/>
    </source>
</evidence>
<dbReference type="STRING" id="1801.BRW64_24565"/>
<evidence type="ECO:0000256" key="4">
    <source>
        <dbReference type="PROSITE-ProRule" id="PRU00335"/>
    </source>
</evidence>
<feature type="DNA-binding region" description="H-T-H motif" evidence="4">
    <location>
        <begin position="31"/>
        <end position="50"/>
    </location>
</feature>
<evidence type="ECO:0000313" key="6">
    <source>
        <dbReference type="EMBL" id="OPE53633.1"/>
    </source>
</evidence>
<evidence type="ECO:0000313" key="7">
    <source>
        <dbReference type="EMBL" id="PEG54819.1"/>
    </source>
</evidence>
<keyword evidence="2 4" id="KW-0238">DNA-binding</keyword>
<dbReference type="SUPFAM" id="SSF48498">
    <property type="entry name" value="Tetracyclin repressor-like, C-terminal domain"/>
    <property type="match status" value="1"/>
</dbReference>
<keyword evidence="9" id="KW-1185">Reference proteome</keyword>
<dbReference type="RefSeq" id="WP_073859145.1">
    <property type="nucleotide sequence ID" value="NZ_BAAATC010000015.1"/>
</dbReference>
<keyword evidence="3" id="KW-0804">Transcription</keyword>
<evidence type="ECO:0000256" key="1">
    <source>
        <dbReference type="ARBA" id="ARBA00023015"/>
    </source>
</evidence>
<name>A0A1Q4H687_9MYCO</name>
<dbReference type="PANTHER" id="PTHR47506:SF1">
    <property type="entry name" value="HTH-TYPE TRANSCRIPTIONAL REGULATOR YJDC"/>
    <property type="match status" value="1"/>
</dbReference>
<dbReference type="Gene3D" id="1.10.10.60">
    <property type="entry name" value="Homeodomain-like"/>
    <property type="match status" value="1"/>
</dbReference>
<gene>
    <name evidence="6" type="ORF">BV510_14570</name>
    <name evidence="7" type="ORF">CRI78_09345</name>
</gene>
<dbReference type="SUPFAM" id="SSF46689">
    <property type="entry name" value="Homeodomain-like"/>
    <property type="match status" value="1"/>
</dbReference>
<dbReference type="EMBL" id="PDCR01000010">
    <property type="protein sequence ID" value="PEG54819.1"/>
    <property type="molecule type" value="Genomic_DNA"/>
</dbReference>
<dbReference type="EMBL" id="MIJD01000142">
    <property type="protein sequence ID" value="OPE53633.1"/>
    <property type="molecule type" value="Genomic_DNA"/>
</dbReference>
<reference evidence="7 9" key="2">
    <citation type="submission" date="2017-10" db="EMBL/GenBank/DDBJ databases">
        <title>The new phylogeny of genus Mycobacterium.</title>
        <authorList>
            <person name="Tortoli E."/>
            <person name="Trovato A."/>
            <person name="Cirillo D.M."/>
        </authorList>
    </citation>
    <scope>NUCLEOTIDE SEQUENCE [LARGE SCALE GENOMIC DNA]</scope>
    <source>
        <strain evidence="7 9">IP141170001</strain>
    </source>
</reference>
<dbReference type="OrthoDB" id="9805134at2"/>
<feature type="domain" description="HTH tetR-type" evidence="5">
    <location>
        <begin position="8"/>
        <end position="68"/>
    </location>
</feature>
<sequence>MTIGRPRGFDPAQIEDAAMKLFWDRGFDAVSISDVTAVTGVNRRSVYAEFGSKEQLFQRALRRYLAGPGSYTAEALTRPTAREVAEAMVHGAADTVSADIHGCLTVGRAPGLAEFRDATVHRLAERFDTAVADGELSGVDTLLLARWIAAVCQGIAVQARSGASRTDLHAVADLALTGWPGAPSDVPAEARYRLDGTE</sequence>
<evidence type="ECO:0000313" key="9">
    <source>
        <dbReference type="Proteomes" id="UP000220340"/>
    </source>
</evidence>
<protein>
    <submittedName>
        <fullName evidence="6">TetR family transcriptional regulator</fullName>
    </submittedName>
    <submittedName>
        <fullName evidence="7">TetR/AcrR family transcriptional regulator</fullName>
    </submittedName>
</protein>
<dbReference type="InterPro" id="IPR036271">
    <property type="entry name" value="Tet_transcr_reg_TetR-rel_C_sf"/>
</dbReference>
<dbReference type="Proteomes" id="UP000191039">
    <property type="component" value="Unassembled WGS sequence"/>
</dbReference>
<dbReference type="PROSITE" id="PS50977">
    <property type="entry name" value="HTH_TETR_2"/>
    <property type="match status" value="1"/>
</dbReference>
<evidence type="ECO:0000256" key="2">
    <source>
        <dbReference type="ARBA" id="ARBA00023125"/>
    </source>
</evidence>
<comment type="caution">
    <text evidence="6">The sequence shown here is derived from an EMBL/GenBank/DDBJ whole genome shotgun (WGS) entry which is preliminary data.</text>
</comment>
<proteinExistence type="predicted"/>
<dbReference type="PANTHER" id="PTHR47506">
    <property type="entry name" value="TRANSCRIPTIONAL REGULATORY PROTEIN"/>
    <property type="match status" value="1"/>
</dbReference>
<evidence type="ECO:0000259" key="5">
    <source>
        <dbReference type="PROSITE" id="PS50977"/>
    </source>
</evidence>
<dbReference type="AlphaFoldDB" id="A0A1Q4H687"/>
<organism evidence="6 8">
    <name type="scientific">Mycolicibacterium diernhoferi</name>
    <dbReference type="NCBI Taxonomy" id="1801"/>
    <lineage>
        <taxon>Bacteria</taxon>
        <taxon>Bacillati</taxon>
        <taxon>Actinomycetota</taxon>
        <taxon>Actinomycetes</taxon>
        <taxon>Mycobacteriales</taxon>
        <taxon>Mycobacteriaceae</taxon>
        <taxon>Mycolicibacterium</taxon>
    </lineage>
</organism>
<keyword evidence="1" id="KW-0805">Transcription regulation</keyword>
<dbReference type="Pfam" id="PF00440">
    <property type="entry name" value="TetR_N"/>
    <property type="match status" value="1"/>
</dbReference>
<dbReference type="InterPro" id="IPR009057">
    <property type="entry name" value="Homeodomain-like_sf"/>
</dbReference>
<evidence type="ECO:0000256" key="3">
    <source>
        <dbReference type="ARBA" id="ARBA00023163"/>
    </source>
</evidence>
<accession>A0A1Q4H687</accession>
<dbReference type="Gene3D" id="1.10.357.10">
    <property type="entry name" value="Tetracycline Repressor, domain 2"/>
    <property type="match status" value="1"/>
</dbReference>
<dbReference type="GO" id="GO:0003677">
    <property type="term" value="F:DNA binding"/>
    <property type="evidence" value="ECO:0007669"/>
    <property type="project" value="UniProtKB-UniRule"/>
</dbReference>
<dbReference type="Proteomes" id="UP000220340">
    <property type="component" value="Unassembled WGS sequence"/>
</dbReference>
<reference evidence="6 8" key="1">
    <citation type="submission" date="2016-09" db="EMBL/GenBank/DDBJ databases">
        <title>genome sequences of unsequenced Mycobacteria.</title>
        <authorList>
            <person name="Greninger A.L."/>
            <person name="Jerome K.R."/>
            <person name="Mcnair B."/>
            <person name="Wallis C."/>
            <person name="Fang F."/>
        </authorList>
    </citation>
    <scope>NUCLEOTIDE SEQUENCE [LARGE SCALE GENOMIC DNA]</scope>
    <source>
        <strain evidence="6 8">BM1</strain>
    </source>
</reference>
<dbReference type="PRINTS" id="PR00455">
    <property type="entry name" value="HTHTETR"/>
</dbReference>
<dbReference type="InterPro" id="IPR001647">
    <property type="entry name" value="HTH_TetR"/>
</dbReference>